<accession>A0ACB5TIY6</accession>
<sequence>MTIKHEETELLKNQISSIQTLKMLYNTLTTLAITALLSFTTTVQAGAEPIRLLVESNYPEVNNTGLVFKEETPAGTSYVFFGNPSNATLLDWDGSDIYTSSLSAITEYLNVDSEFVIATNTTRSDKQLYFDDEYLTVDENDEGFYACLHAGDPLNYSEGQYELMYYPDGQSRDGCVDVKLYRIAGV</sequence>
<protein>
    <submittedName>
        <fullName evidence="1">Unnamed protein product</fullName>
    </submittedName>
</protein>
<gene>
    <name evidence="1" type="ORF">Amon02_000846000</name>
</gene>
<evidence type="ECO:0000313" key="2">
    <source>
        <dbReference type="Proteomes" id="UP001165064"/>
    </source>
</evidence>
<proteinExistence type="predicted"/>
<keyword evidence="2" id="KW-1185">Reference proteome</keyword>
<organism evidence="1 2">
    <name type="scientific">Ambrosiozyma monospora</name>
    <name type="common">Yeast</name>
    <name type="synonym">Endomycopsis monosporus</name>
    <dbReference type="NCBI Taxonomy" id="43982"/>
    <lineage>
        <taxon>Eukaryota</taxon>
        <taxon>Fungi</taxon>
        <taxon>Dikarya</taxon>
        <taxon>Ascomycota</taxon>
        <taxon>Saccharomycotina</taxon>
        <taxon>Pichiomycetes</taxon>
        <taxon>Pichiales</taxon>
        <taxon>Pichiaceae</taxon>
        <taxon>Ambrosiozyma</taxon>
    </lineage>
</organism>
<dbReference type="EMBL" id="BSXS01007539">
    <property type="protein sequence ID" value="GME89213.1"/>
    <property type="molecule type" value="Genomic_DNA"/>
</dbReference>
<dbReference type="Proteomes" id="UP001165064">
    <property type="component" value="Unassembled WGS sequence"/>
</dbReference>
<name>A0ACB5TIY6_AMBMO</name>
<evidence type="ECO:0000313" key="1">
    <source>
        <dbReference type="EMBL" id="GME89213.1"/>
    </source>
</evidence>
<comment type="caution">
    <text evidence="1">The sequence shown here is derived from an EMBL/GenBank/DDBJ whole genome shotgun (WGS) entry which is preliminary data.</text>
</comment>
<reference evidence="1" key="1">
    <citation type="submission" date="2023-04" db="EMBL/GenBank/DDBJ databases">
        <title>Ambrosiozyma monospora NBRC 10751.</title>
        <authorList>
            <person name="Ichikawa N."/>
            <person name="Sato H."/>
            <person name="Tonouchi N."/>
        </authorList>
    </citation>
    <scope>NUCLEOTIDE SEQUENCE</scope>
    <source>
        <strain evidence="1">NBRC 10751</strain>
    </source>
</reference>